<feature type="compositionally biased region" description="Basic and acidic residues" evidence="1">
    <location>
        <begin position="884"/>
        <end position="910"/>
    </location>
</feature>
<feature type="transmembrane region" description="Helical" evidence="2">
    <location>
        <begin position="149"/>
        <end position="174"/>
    </location>
</feature>
<keyword evidence="2" id="KW-0472">Membrane</keyword>
<feature type="transmembrane region" description="Helical" evidence="2">
    <location>
        <begin position="509"/>
        <end position="533"/>
    </location>
</feature>
<dbReference type="InterPro" id="IPR035979">
    <property type="entry name" value="RBD_domain_sf"/>
</dbReference>
<feature type="transmembrane region" description="Helical" evidence="2">
    <location>
        <begin position="553"/>
        <end position="574"/>
    </location>
</feature>
<sequence length="1041" mass="113853">MGNSNAPPGEGAGAGLLEQEDNSEYGEFEAPSMVLALKHADASGPHRLVDKEVVKYQLWKTTPLELGSLGVGVGLYFETLRLLGYFLIAMAVLHGTILLLCAAAFKTVEDPSIYQPLTAYTLGAMYSDPAVPSSTRVSLAGTSVSKKTLLLAMAILDASATVLFLASLVCIKVWQRHATLEIDDATITLGDFAIQVKRLPTGATDADIRTHFSQFGEIVDVAIARNDGNLLRMLERQQHDVAQLGRLTALIAKTKGHQGIQEKARLEEKLLEDEASIAYLLKERPFEVVAAFATFDDEDARFRCISSYSDSLPGIYAQPKRLRFLRKKRIAVRAAPEPEDVLWENLEVGYWARWSRRIGSALFTLVLLCITTGFMIAAKGYDSRLPPEVNCEASAKRGTLECPQLWNLTATTGNADPVRVEVHSLKANTSGIMCRPVVFNGLFRANVTAVAANATAAGLPLPTTEIIQCAAATCYSCFCKTTGLSAAVNDALGLGSYCRRYWLNVTLTYVFKALAVVTATVINTILYAVMPWLSSLERHHLLTAQEAATAEKLFITQLLNCAVIGTLVYAHIAGLSRGKVTNWFFNGLYEDFDTAWYSAVGSTLVITLTVQIVVPFINEALGVAWAWGKRWLWAKSQLIQSDLNKLMEGLEFTLADRYGQLLTLIFVAMVFSAGIPILHLILTAAIHIIYWVDKITLLRLSRTPAQYDDTMTNAFLATLPWAAWIHCAVAVWMYGGLPSNTFGEAQDALGGRIPQPTRQLNWTDRITKANAAPALALFLLLTIYLLARPFYNGARALAALFWRSNQVRDENLAVTLRQALKDECVSGLRSYQRTANPRYHLAQRTAAFVRTAEAPTIADRLEVTKSRLPSFLQRYLTRGRVSKIGRELPDPPEKTERQKGDPADVARERLPGTVEKSADAGAAPRSSARLANESGEKVRGSVPPSQWPGLGKYGNGMTEYGNGDDPTQLQQNGDPLSARAAAELDAPGFSEGLHGLALQPEGYVNRVRFEGEQPEDSMPASGSSRNGSVSRFPTSNAKIGR</sequence>
<feature type="compositionally biased region" description="Polar residues" evidence="1">
    <location>
        <begin position="965"/>
        <end position="974"/>
    </location>
</feature>
<name>A0A1Y1HRS1_KLENI</name>
<feature type="transmembrane region" description="Helical" evidence="2">
    <location>
        <begin position="358"/>
        <end position="378"/>
    </location>
</feature>
<feature type="compositionally biased region" description="Polar residues" evidence="1">
    <location>
        <begin position="1020"/>
        <end position="1041"/>
    </location>
</feature>
<evidence type="ECO:0000313" key="4">
    <source>
        <dbReference type="EMBL" id="GAQ81334.1"/>
    </source>
</evidence>
<dbReference type="OrthoDB" id="297739at2759"/>
<dbReference type="GO" id="GO:0003723">
    <property type="term" value="F:RNA binding"/>
    <property type="evidence" value="ECO:0007669"/>
    <property type="project" value="InterPro"/>
</dbReference>
<dbReference type="InterPro" id="IPR000504">
    <property type="entry name" value="RRM_dom"/>
</dbReference>
<keyword evidence="5" id="KW-1185">Reference proteome</keyword>
<dbReference type="GO" id="GO:0005227">
    <property type="term" value="F:calcium-activated cation channel activity"/>
    <property type="evidence" value="ECO:0000318"/>
    <property type="project" value="GO_Central"/>
</dbReference>
<dbReference type="GO" id="GO:0005886">
    <property type="term" value="C:plasma membrane"/>
    <property type="evidence" value="ECO:0000318"/>
    <property type="project" value="GO_Central"/>
</dbReference>
<proteinExistence type="predicted"/>
<gene>
    <name evidence="4" type="ORF">KFL_000770270</name>
</gene>
<dbReference type="InterPro" id="IPR045122">
    <property type="entry name" value="Csc1-like"/>
</dbReference>
<dbReference type="Proteomes" id="UP000054558">
    <property type="component" value="Unassembled WGS sequence"/>
</dbReference>
<keyword evidence="2" id="KW-0812">Transmembrane</keyword>
<dbReference type="PANTHER" id="PTHR13018:SF83">
    <property type="entry name" value="RRM DOMAIN-CONTAINING PROTEIN"/>
    <property type="match status" value="1"/>
</dbReference>
<organism evidence="4 5">
    <name type="scientific">Klebsormidium nitens</name>
    <name type="common">Green alga</name>
    <name type="synonym">Ulothrix nitens</name>
    <dbReference type="NCBI Taxonomy" id="105231"/>
    <lineage>
        <taxon>Eukaryota</taxon>
        <taxon>Viridiplantae</taxon>
        <taxon>Streptophyta</taxon>
        <taxon>Klebsormidiophyceae</taxon>
        <taxon>Klebsormidiales</taxon>
        <taxon>Klebsormidiaceae</taxon>
        <taxon>Klebsormidium</taxon>
    </lineage>
</organism>
<dbReference type="PANTHER" id="PTHR13018">
    <property type="entry name" value="PROBABLE MEMBRANE PROTEIN DUF221-RELATED"/>
    <property type="match status" value="1"/>
</dbReference>
<evidence type="ECO:0000259" key="3">
    <source>
        <dbReference type="Pfam" id="PF00076"/>
    </source>
</evidence>
<dbReference type="SUPFAM" id="SSF54928">
    <property type="entry name" value="RNA-binding domain, RBD"/>
    <property type="match status" value="1"/>
</dbReference>
<feature type="domain" description="RRM" evidence="3">
    <location>
        <begin position="196"/>
        <end position="227"/>
    </location>
</feature>
<dbReference type="Gene3D" id="3.30.70.330">
    <property type="match status" value="1"/>
</dbReference>
<evidence type="ECO:0000313" key="5">
    <source>
        <dbReference type="Proteomes" id="UP000054558"/>
    </source>
</evidence>
<feature type="transmembrane region" description="Helical" evidence="2">
    <location>
        <begin position="82"/>
        <end position="105"/>
    </location>
</feature>
<dbReference type="EMBL" id="DF237026">
    <property type="protein sequence ID" value="GAQ81334.1"/>
    <property type="molecule type" value="Genomic_DNA"/>
</dbReference>
<evidence type="ECO:0000256" key="1">
    <source>
        <dbReference type="SAM" id="MobiDB-lite"/>
    </source>
</evidence>
<accession>A0A1Y1HRS1</accession>
<feature type="region of interest" description="Disordered" evidence="1">
    <location>
        <begin position="1008"/>
        <end position="1041"/>
    </location>
</feature>
<feature type="transmembrane region" description="Helical" evidence="2">
    <location>
        <begin position="595"/>
        <end position="617"/>
    </location>
</feature>
<keyword evidence="2" id="KW-1133">Transmembrane helix</keyword>
<dbReference type="InterPro" id="IPR012677">
    <property type="entry name" value="Nucleotide-bd_a/b_plait_sf"/>
</dbReference>
<dbReference type="OMA" id="WIRISNS"/>
<protein>
    <recommendedName>
        <fullName evidence="3">RRM domain-containing protein</fullName>
    </recommendedName>
</protein>
<feature type="transmembrane region" description="Helical" evidence="2">
    <location>
        <begin position="713"/>
        <end position="734"/>
    </location>
</feature>
<reference evidence="4 5" key="1">
    <citation type="journal article" date="2014" name="Nat. Commun.">
        <title>Klebsormidium flaccidum genome reveals primary factors for plant terrestrial adaptation.</title>
        <authorList>
            <person name="Hori K."/>
            <person name="Maruyama F."/>
            <person name="Fujisawa T."/>
            <person name="Togashi T."/>
            <person name="Yamamoto N."/>
            <person name="Seo M."/>
            <person name="Sato S."/>
            <person name="Yamada T."/>
            <person name="Mori H."/>
            <person name="Tajima N."/>
            <person name="Moriyama T."/>
            <person name="Ikeuchi M."/>
            <person name="Watanabe M."/>
            <person name="Wada H."/>
            <person name="Kobayashi K."/>
            <person name="Saito M."/>
            <person name="Masuda T."/>
            <person name="Sasaki-Sekimoto Y."/>
            <person name="Mashiguchi K."/>
            <person name="Awai K."/>
            <person name="Shimojima M."/>
            <person name="Masuda S."/>
            <person name="Iwai M."/>
            <person name="Nobusawa T."/>
            <person name="Narise T."/>
            <person name="Kondo S."/>
            <person name="Saito H."/>
            <person name="Sato R."/>
            <person name="Murakawa M."/>
            <person name="Ihara Y."/>
            <person name="Oshima-Yamada Y."/>
            <person name="Ohtaka K."/>
            <person name="Satoh M."/>
            <person name="Sonobe K."/>
            <person name="Ishii M."/>
            <person name="Ohtani R."/>
            <person name="Kanamori-Sato M."/>
            <person name="Honoki R."/>
            <person name="Miyazaki D."/>
            <person name="Mochizuki H."/>
            <person name="Umetsu J."/>
            <person name="Higashi K."/>
            <person name="Shibata D."/>
            <person name="Kamiya Y."/>
            <person name="Sato N."/>
            <person name="Nakamura Y."/>
            <person name="Tabata S."/>
            <person name="Ida S."/>
            <person name="Kurokawa K."/>
            <person name="Ohta H."/>
        </authorList>
    </citation>
    <scope>NUCLEOTIDE SEQUENCE [LARGE SCALE GENOMIC DNA]</scope>
    <source>
        <strain evidence="4 5">NIES-2285</strain>
    </source>
</reference>
<dbReference type="STRING" id="105231.A0A1Y1HRS1"/>
<feature type="transmembrane region" description="Helical" evidence="2">
    <location>
        <begin position="769"/>
        <end position="787"/>
    </location>
</feature>
<feature type="transmembrane region" description="Helical" evidence="2">
    <location>
        <begin position="661"/>
        <end position="692"/>
    </location>
</feature>
<dbReference type="AlphaFoldDB" id="A0A1Y1HRS1"/>
<evidence type="ECO:0000256" key="2">
    <source>
        <dbReference type="SAM" id="Phobius"/>
    </source>
</evidence>
<feature type="region of interest" description="Disordered" evidence="1">
    <location>
        <begin position="883"/>
        <end position="985"/>
    </location>
</feature>
<dbReference type="Pfam" id="PF00076">
    <property type="entry name" value="RRM_1"/>
    <property type="match status" value="1"/>
</dbReference>